<proteinExistence type="inferred from homology"/>
<reference evidence="7" key="1">
    <citation type="journal article" date="2022" name="IScience">
        <title>Evolution of zygomycete secretomes and the origins of terrestrial fungal ecologies.</title>
        <authorList>
            <person name="Chang Y."/>
            <person name="Wang Y."/>
            <person name="Mondo S."/>
            <person name="Ahrendt S."/>
            <person name="Andreopoulos W."/>
            <person name="Barry K."/>
            <person name="Beard J."/>
            <person name="Benny G.L."/>
            <person name="Blankenship S."/>
            <person name="Bonito G."/>
            <person name="Cuomo C."/>
            <person name="Desiro A."/>
            <person name="Gervers K.A."/>
            <person name="Hundley H."/>
            <person name="Kuo A."/>
            <person name="LaButti K."/>
            <person name="Lang B.F."/>
            <person name="Lipzen A."/>
            <person name="O'Donnell K."/>
            <person name="Pangilinan J."/>
            <person name="Reynolds N."/>
            <person name="Sandor L."/>
            <person name="Smith M.E."/>
            <person name="Tsang A."/>
            <person name="Grigoriev I.V."/>
            <person name="Stajich J.E."/>
            <person name="Spatafora J.W."/>
        </authorList>
    </citation>
    <scope>NUCLEOTIDE SEQUENCE</scope>
    <source>
        <strain evidence="7">RSA 2281</strain>
    </source>
</reference>
<name>A0AAD5K1F0_9FUNG</name>
<keyword evidence="5 6" id="KW-1015">Disulfide bond</keyword>
<accession>A0AAD5K1F0</accession>
<evidence type="ECO:0000313" key="7">
    <source>
        <dbReference type="EMBL" id="KAI9264258.1"/>
    </source>
</evidence>
<dbReference type="EMBL" id="JAIXMP010000012">
    <property type="protein sequence ID" value="KAI9264258.1"/>
    <property type="molecule type" value="Genomic_DNA"/>
</dbReference>
<gene>
    <name evidence="7" type="ORF">BDA99DRAFT_508837</name>
</gene>
<feature type="disulfide bond" evidence="6">
    <location>
        <begin position="40"/>
        <end position="53"/>
    </location>
</feature>
<comment type="caution">
    <text evidence="7">The sequence shown here is derived from an EMBL/GenBank/DDBJ whole genome shotgun (WGS) entry which is preliminary data.</text>
</comment>
<dbReference type="Gene3D" id="1.10.287.1130">
    <property type="entry name" value="CytochromE C oxidase copper chaperone"/>
    <property type="match status" value="1"/>
</dbReference>
<dbReference type="PROSITE" id="PS51808">
    <property type="entry name" value="CHCH"/>
    <property type="match status" value="1"/>
</dbReference>
<sequence>MPEPSPPCQKFACDIQDCLTKNNYQESKCEKAIQALKTCCEALLEDGGSSPCCPKRKYGKKETQ</sequence>
<reference evidence="7" key="2">
    <citation type="submission" date="2023-02" db="EMBL/GenBank/DDBJ databases">
        <authorList>
            <consortium name="DOE Joint Genome Institute"/>
            <person name="Mondo S.J."/>
            <person name="Chang Y."/>
            <person name="Wang Y."/>
            <person name="Ahrendt S."/>
            <person name="Andreopoulos W."/>
            <person name="Barry K."/>
            <person name="Beard J."/>
            <person name="Benny G.L."/>
            <person name="Blankenship S."/>
            <person name="Bonito G."/>
            <person name="Cuomo C."/>
            <person name="Desiro A."/>
            <person name="Gervers K.A."/>
            <person name="Hundley H."/>
            <person name="Kuo A."/>
            <person name="LaButti K."/>
            <person name="Lang B.F."/>
            <person name="Lipzen A."/>
            <person name="O'Donnell K."/>
            <person name="Pangilinan J."/>
            <person name="Reynolds N."/>
            <person name="Sandor L."/>
            <person name="Smith M.W."/>
            <person name="Tsang A."/>
            <person name="Grigoriev I.V."/>
            <person name="Stajich J.E."/>
            <person name="Spatafora J.W."/>
        </authorList>
    </citation>
    <scope>NUCLEOTIDE SEQUENCE</scope>
    <source>
        <strain evidence="7">RSA 2281</strain>
    </source>
</reference>
<dbReference type="InterPro" id="IPR009069">
    <property type="entry name" value="Cys_alpha_HP_mot_SF"/>
</dbReference>
<evidence type="ECO:0000256" key="5">
    <source>
        <dbReference type="ARBA" id="ARBA00023157"/>
    </source>
</evidence>
<dbReference type="PANTHER" id="PTHR15590">
    <property type="entry name" value="CX9C MOTIF-CONTAINING PROTEIN 4"/>
    <property type="match status" value="1"/>
</dbReference>
<dbReference type="SUPFAM" id="SSF47072">
    <property type="entry name" value="Cysteine alpha-hairpin motif"/>
    <property type="match status" value="1"/>
</dbReference>
<keyword evidence="8" id="KW-1185">Reference proteome</keyword>
<comment type="subcellular location">
    <subcellularLocation>
        <location evidence="1">Mitochondrion intermembrane space</location>
    </subcellularLocation>
</comment>
<organism evidence="7 8">
    <name type="scientific">Phascolomyces articulosus</name>
    <dbReference type="NCBI Taxonomy" id="60185"/>
    <lineage>
        <taxon>Eukaryota</taxon>
        <taxon>Fungi</taxon>
        <taxon>Fungi incertae sedis</taxon>
        <taxon>Mucoromycota</taxon>
        <taxon>Mucoromycotina</taxon>
        <taxon>Mucoromycetes</taxon>
        <taxon>Mucorales</taxon>
        <taxon>Lichtheimiaceae</taxon>
        <taxon>Phascolomyces</taxon>
    </lineage>
</organism>
<dbReference type="Proteomes" id="UP001209540">
    <property type="component" value="Unassembled WGS sequence"/>
</dbReference>
<evidence type="ECO:0000313" key="8">
    <source>
        <dbReference type="Proteomes" id="UP001209540"/>
    </source>
</evidence>
<dbReference type="InterPro" id="IPR027179">
    <property type="entry name" value="CMC4"/>
</dbReference>
<evidence type="ECO:0000256" key="2">
    <source>
        <dbReference type="ARBA" id="ARBA00009858"/>
    </source>
</evidence>
<dbReference type="AlphaFoldDB" id="A0AAD5K1F0"/>
<dbReference type="PANTHER" id="PTHR15590:SF0">
    <property type="entry name" value="CX9C MOTIF-CONTAINING PROTEIN 4"/>
    <property type="match status" value="1"/>
</dbReference>
<evidence type="ECO:0000256" key="1">
    <source>
        <dbReference type="ARBA" id="ARBA00004569"/>
    </source>
</evidence>
<feature type="disulfide bond" evidence="6">
    <location>
        <begin position="18"/>
        <end position="29"/>
    </location>
</feature>
<evidence type="ECO:0000256" key="4">
    <source>
        <dbReference type="ARBA" id="ARBA00023128"/>
    </source>
</evidence>
<feature type="disulfide bond" evidence="6">
    <location>
        <begin position="8"/>
        <end position="39"/>
    </location>
</feature>
<dbReference type="Pfam" id="PF08991">
    <property type="entry name" value="CMC4"/>
    <property type="match status" value="1"/>
</dbReference>
<evidence type="ECO:0000256" key="6">
    <source>
        <dbReference type="PIRSR" id="PIRSR627179-50"/>
    </source>
</evidence>
<keyword evidence="4" id="KW-0496">Mitochondrion</keyword>
<dbReference type="GO" id="GO:0005758">
    <property type="term" value="C:mitochondrial intermembrane space"/>
    <property type="evidence" value="ECO:0007669"/>
    <property type="project" value="UniProtKB-SubCell"/>
</dbReference>
<protein>
    <recommendedName>
        <fullName evidence="3">Cx9C motif-containing protein 4, mitochondrial</fullName>
    </recommendedName>
</protein>
<comment type="similarity">
    <text evidence="2">Belongs to the CMC4 family.</text>
</comment>
<evidence type="ECO:0000256" key="3">
    <source>
        <dbReference type="ARBA" id="ARBA00019406"/>
    </source>
</evidence>